<dbReference type="CDD" id="cd18808">
    <property type="entry name" value="SF1_C_Upf1"/>
    <property type="match status" value="1"/>
</dbReference>
<evidence type="ECO:0000256" key="17">
    <source>
        <dbReference type="ARBA" id="ARBA00023014"/>
    </source>
</evidence>
<evidence type="ECO:0000256" key="9">
    <source>
        <dbReference type="ARBA" id="ARBA00022723"/>
    </source>
</evidence>
<evidence type="ECO:0000256" key="7">
    <source>
        <dbReference type="ARBA" id="ARBA00022705"/>
    </source>
</evidence>
<comment type="similarity">
    <text evidence="3">Belongs to the DNA2/NAM7 helicase family.</text>
</comment>
<dbReference type="Pfam" id="PF13087">
    <property type="entry name" value="AAA_12"/>
    <property type="match status" value="1"/>
</dbReference>
<evidence type="ECO:0000256" key="15">
    <source>
        <dbReference type="ARBA" id="ARBA00022840"/>
    </source>
</evidence>
<feature type="domain" description="DNA replication factor Dna2 N-terminal" evidence="24">
    <location>
        <begin position="149"/>
        <end position="359"/>
    </location>
</feature>
<evidence type="ECO:0000256" key="8">
    <source>
        <dbReference type="ARBA" id="ARBA00022722"/>
    </source>
</evidence>
<evidence type="ECO:0000256" key="11">
    <source>
        <dbReference type="ARBA" id="ARBA00022759"/>
    </source>
</evidence>
<dbReference type="FunFam" id="3.40.50.300:FF:000789">
    <property type="entry name" value="DNA replication ATP-dependent helicase/nuclease DNA2"/>
    <property type="match status" value="1"/>
</dbReference>
<dbReference type="PANTHER" id="PTHR43788:SF8">
    <property type="entry name" value="DNA-BINDING PROTEIN SMUBP-2"/>
    <property type="match status" value="1"/>
</dbReference>
<keyword evidence="9" id="KW-0479">Metal-binding</keyword>
<dbReference type="FunCoup" id="D8QM18">
    <property type="interactions" value="393"/>
</dbReference>
<dbReference type="CDD" id="cd22318">
    <property type="entry name" value="DNA2_N-like"/>
    <property type="match status" value="1"/>
</dbReference>
<dbReference type="AlphaFoldDB" id="D8QM18"/>
<dbReference type="InterPro" id="IPR014808">
    <property type="entry name" value="DNA_replication_fac_Dna2_N"/>
</dbReference>
<keyword evidence="8" id="KW-0540">Nuclease</keyword>
<feature type="domain" description="DNA2/NAM7 helicase-like C-terminal" evidence="26">
    <location>
        <begin position="866"/>
        <end position="1077"/>
    </location>
</feature>
<evidence type="ECO:0000256" key="1">
    <source>
        <dbReference type="ARBA" id="ARBA00001966"/>
    </source>
</evidence>
<comment type="subcellular location">
    <subcellularLocation>
        <location evidence="2">Nucleus</location>
    </subcellularLocation>
</comment>
<dbReference type="PANTHER" id="PTHR43788">
    <property type="entry name" value="DNA2/NAM7 HELICASE FAMILY MEMBER"/>
    <property type="match status" value="1"/>
</dbReference>
<dbReference type="GO" id="GO:0004519">
    <property type="term" value="F:endonuclease activity"/>
    <property type="evidence" value="ECO:0007669"/>
    <property type="project" value="UniProtKB-KW"/>
</dbReference>
<feature type="compositionally biased region" description="Basic residues" evidence="23">
    <location>
        <begin position="38"/>
        <end position="48"/>
    </location>
</feature>
<evidence type="ECO:0000256" key="10">
    <source>
        <dbReference type="ARBA" id="ARBA00022741"/>
    </source>
</evidence>
<evidence type="ECO:0000256" key="19">
    <source>
        <dbReference type="ARBA" id="ARBA00023204"/>
    </source>
</evidence>
<evidence type="ECO:0000256" key="5">
    <source>
        <dbReference type="ARBA" id="ARBA00021516"/>
    </source>
</evidence>
<feature type="domain" description="DNA2/NAM7 helicase helicase" evidence="25">
    <location>
        <begin position="737"/>
        <end position="830"/>
    </location>
</feature>
<dbReference type="InterPro" id="IPR041679">
    <property type="entry name" value="DNA2/NAM7-like_C"/>
</dbReference>
<reference evidence="27 28" key="1">
    <citation type="journal article" date="2010" name="Nat. Biotechnol.">
        <title>Genome sequence of the model mushroom Schizophyllum commune.</title>
        <authorList>
            <person name="Ohm R.A."/>
            <person name="de Jong J.F."/>
            <person name="Lugones L.G."/>
            <person name="Aerts A."/>
            <person name="Kothe E."/>
            <person name="Stajich J.E."/>
            <person name="de Vries R.P."/>
            <person name="Record E."/>
            <person name="Levasseur A."/>
            <person name="Baker S.E."/>
            <person name="Bartholomew K.A."/>
            <person name="Coutinho P.M."/>
            <person name="Erdmann S."/>
            <person name="Fowler T.J."/>
            <person name="Gathman A.C."/>
            <person name="Lombard V."/>
            <person name="Henrissat B."/>
            <person name="Knabe N."/>
            <person name="Kuees U."/>
            <person name="Lilly W.W."/>
            <person name="Lindquist E."/>
            <person name="Lucas S."/>
            <person name="Magnuson J.K."/>
            <person name="Piumi F."/>
            <person name="Raudaskoski M."/>
            <person name="Salamov A."/>
            <person name="Schmutz J."/>
            <person name="Schwarze F.W.M.R."/>
            <person name="vanKuyk P.A."/>
            <person name="Horton J.S."/>
            <person name="Grigoriev I.V."/>
            <person name="Woesten H.A.B."/>
        </authorList>
    </citation>
    <scope>NUCLEOTIDE SEQUENCE [LARGE SCALE GENOMIC DNA]</scope>
    <source>
        <strain evidence="28">H4-8 / FGSC 9210</strain>
    </source>
</reference>
<dbReference type="GO" id="GO:0043139">
    <property type="term" value="F:5'-3' DNA helicase activity"/>
    <property type="evidence" value="ECO:0007669"/>
    <property type="project" value="TreeGrafter"/>
</dbReference>
<dbReference type="Gene3D" id="3.40.50.300">
    <property type="entry name" value="P-loop containing nucleotide triphosphate hydrolases"/>
    <property type="match status" value="2"/>
</dbReference>
<keyword evidence="14" id="KW-0347">Helicase</keyword>
<comment type="catalytic activity">
    <reaction evidence="22">
        <text>ATP + H2O = ADP + phosphate + H(+)</text>
        <dbReference type="Rhea" id="RHEA:13065"/>
        <dbReference type="ChEBI" id="CHEBI:15377"/>
        <dbReference type="ChEBI" id="CHEBI:15378"/>
        <dbReference type="ChEBI" id="CHEBI:30616"/>
        <dbReference type="ChEBI" id="CHEBI:43474"/>
        <dbReference type="ChEBI" id="CHEBI:456216"/>
        <dbReference type="EC" id="3.6.4.12"/>
    </reaction>
</comment>
<gene>
    <name evidence="27" type="ORF">SCHCODRAFT_259008</name>
</gene>
<dbReference type="Pfam" id="PF08696">
    <property type="entry name" value="Dna2"/>
    <property type="match status" value="1"/>
</dbReference>
<evidence type="ECO:0000259" key="25">
    <source>
        <dbReference type="Pfam" id="PF13086"/>
    </source>
</evidence>
<dbReference type="EC" id="3.6.4.12" evidence="4"/>
<dbReference type="GO" id="GO:0003677">
    <property type="term" value="F:DNA binding"/>
    <property type="evidence" value="ECO:0007669"/>
    <property type="project" value="UniProtKB-KW"/>
</dbReference>
<dbReference type="HOGENOM" id="CLU_001666_2_3_1"/>
<dbReference type="InterPro" id="IPR027417">
    <property type="entry name" value="P-loop_NTPase"/>
</dbReference>
<dbReference type="GO" id="GO:0006260">
    <property type="term" value="P:DNA replication"/>
    <property type="evidence" value="ECO:0007669"/>
    <property type="project" value="UniProtKB-KW"/>
</dbReference>
<evidence type="ECO:0000256" key="4">
    <source>
        <dbReference type="ARBA" id="ARBA00012551"/>
    </source>
</evidence>
<accession>D8QM18</accession>
<dbReference type="SUPFAM" id="SSF52540">
    <property type="entry name" value="P-loop containing nucleoside triphosphate hydrolases"/>
    <property type="match status" value="1"/>
</dbReference>
<dbReference type="VEuPathDB" id="FungiDB:SCHCODRAFT_02518018"/>
<keyword evidence="21" id="KW-0511">Multifunctional enzyme</keyword>
<keyword evidence="10" id="KW-0547">Nucleotide-binding</keyword>
<dbReference type="GO" id="GO:0051539">
    <property type="term" value="F:4 iron, 4 sulfur cluster binding"/>
    <property type="evidence" value="ECO:0007669"/>
    <property type="project" value="UniProtKB-KW"/>
</dbReference>
<keyword evidence="19" id="KW-0234">DNA repair</keyword>
<dbReference type="GO" id="GO:0006281">
    <property type="term" value="P:DNA repair"/>
    <property type="evidence" value="ECO:0007669"/>
    <property type="project" value="UniProtKB-KW"/>
</dbReference>
<dbReference type="eggNOG" id="KOG1805">
    <property type="taxonomic scope" value="Eukaryota"/>
</dbReference>
<evidence type="ECO:0000259" key="26">
    <source>
        <dbReference type="Pfam" id="PF13087"/>
    </source>
</evidence>
<dbReference type="OMA" id="NYCEAAI"/>
<keyword evidence="18" id="KW-0238">DNA-binding</keyword>
<keyword evidence="15" id="KW-0067">ATP-binding</keyword>
<keyword evidence="11" id="KW-0255">Endonuclease</keyword>
<dbReference type="GeneID" id="9588617"/>
<dbReference type="OrthoDB" id="6513042at2759"/>
<sequence>MSAAKPTKEEEDAFMAGLISDLDESFWSAQPSPDASPVKRRSPAKRRRVESPEKARALLLSPLASRAPITPTRKRHATATDFDMGDFLAGCDDWDLDNVSDMLSPKKVKAEGPIVEPASRFLRDPCTRCVVESITDDFDCKSLVVRVDGTDELRSVLLRDHWRFMDIRSGDILNILGQFELLPASSSRLTSQIIITSTRNLLIHHPDILMTATAIANAPQCRRKPLLSSLVRSSSDVTPALVWGNMLHEVMQSCFRASRWDDKWFEERIDEVVHNGLGELVKIDATIETAKGELHKRAAGLRAFSQRYIADMPKDEAELTDTRDKQEKKLLAIARIFDIEEDIWSPTYGLKGKLDATIDAVISERKTSTDKANLKRGPKPFEIKTGRTTAVLEHRAQTMLYCLLAAERYGVEVPSGLLYYTQHDEVVNVPSNHHEIRGLLSARNEMAAYMMRRMRVPKRQTACEEEAPVEEAFLPPTIDDERVCKRCYALDTCMLYRKAVENVTDTTSPIADTYELKTGHLTATQTEFFKKWEALIALEEQDLVRFRKELWTMGAAEREKAGRCFSNMVLDESFVASDGPSVFSKHDTAAANRIHSFTYRFSRLADSSTGSLLNGHMSVGDAITVSIEPHLLALARGFILHLTPHEVILGVDHELDCSMLRTRLTLLNDSNTLIDPIVFRIDRDELFSGMGRVRDNLAQLFYAEGDTARLRLVVDLQPPRFIEGFHLPPEVASYCVNLNANQQEALQRVLAAEDYALLLGMPGTGKTTVIAALIRVLVSMGKSVLLTSYTHSAVDTILRKLKDDCDFGILRLGNLDKVHPDVREFTLSAKRAPTTIEQLEFQLMNPPVVATTCLSIDHAPARKGGLEISLFRRLSDAHPEAVVDLTYQYRMNSDIMTLSNTLIYSNRLHCGNEEVANRSLVLPDTSFVDGLHDNEQSAQQCWLRALVAESCKAVFVDTDGIPAHDSRVGDLVQNETEASLVYQLTQTLLRSGVREEQIGILSLYRQQIKLLSHHLQGHDGIEILTADRSQGRDKDCIIISMVRSNDAEQVGDLVKDWRRMNVSFTRARAKLVIFGSRKTLQTTPLLKEFFTLMESNGWILPLAPGADTEHALLLFNAVGKSSGKRTAEDATPQEPDTPTKENVAGSRPIKKIRLRAEEGLLKGRPILHDLVNGT</sequence>
<dbReference type="InterPro" id="IPR050534">
    <property type="entry name" value="Coronavir_polyprotein_1ab"/>
</dbReference>
<evidence type="ECO:0000256" key="20">
    <source>
        <dbReference type="ARBA" id="ARBA00023242"/>
    </source>
</evidence>
<evidence type="ECO:0000256" key="14">
    <source>
        <dbReference type="ARBA" id="ARBA00022806"/>
    </source>
</evidence>
<dbReference type="GO" id="GO:0046872">
    <property type="term" value="F:metal ion binding"/>
    <property type="evidence" value="ECO:0007669"/>
    <property type="project" value="UniProtKB-KW"/>
</dbReference>
<protein>
    <recommendedName>
        <fullName evidence="5">DNA replication ATP-dependent helicase/nuclease DNA2</fullName>
        <ecNumber evidence="4">3.6.4.12</ecNumber>
    </recommendedName>
</protein>
<feature type="region of interest" description="Disordered" evidence="23">
    <location>
        <begin position="26"/>
        <end position="53"/>
    </location>
</feature>
<evidence type="ECO:0000259" key="24">
    <source>
        <dbReference type="Pfam" id="PF08696"/>
    </source>
</evidence>
<dbReference type="InterPro" id="IPR041677">
    <property type="entry name" value="DNA2/NAM7_AAA_11"/>
</dbReference>
<evidence type="ECO:0000256" key="23">
    <source>
        <dbReference type="SAM" id="MobiDB-lite"/>
    </source>
</evidence>
<evidence type="ECO:0000256" key="22">
    <source>
        <dbReference type="ARBA" id="ARBA00047995"/>
    </source>
</evidence>
<keyword evidence="6" id="KW-0004">4Fe-4S</keyword>
<evidence type="ECO:0000256" key="21">
    <source>
        <dbReference type="ARBA" id="ARBA00023268"/>
    </source>
</evidence>
<evidence type="ECO:0000256" key="16">
    <source>
        <dbReference type="ARBA" id="ARBA00023004"/>
    </source>
</evidence>
<evidence type="ECO:0000313" key="28">
    <source>
        <dbReference type="Proteomes" id="UP000007431"/>
    </source>
</evidence>
<evidence type="ECO:0000256" key="18">
    <source>
        <dbReference type="ARBA" id="ARBA00023125"/>
    </source>
</evidence>
<dbReference type="STRING" id="578458.D8QM18"/>
<keyword evidence="20" id="KW-0539">Nucleus</keyword>
<dbReference type="InterPro" id="IPR011604">
    <property type="entry name" value="PDDEXK-like_dom_sf"/>
</dbReference>
<dbReference type="GO" id="GO:0016887">
    <property type="term" value="F:ATP hydrolysis activity"/>
    <property type="evidence" value="ECO:0007669"/>
    <property type="project" value="RHEA"/>
</dbReference>
<dbReference type="Pfam" id="PF13086">
    <property type="entry name" value="AAA_11"/>
    <property type="match status" value="1"/>
</dbReference>
<evidence type="ECO:0000256" key="12">
    <source>
        <dbReference type="ARBA" id="ARBA00022763"/>
    </source>
</evidence>
<dbReference type="InterPro" id="IPR047187">
    <property type="entry name" value="SF1_C_Upf1"/>
</dbReference>
<evidence type="ECO:0000256" key="3">
    <source>
        <dbReference type="ARBA" id="ARBA00007913"/>
    </source>
</evidence>
<comment type="cofactor">
    <cofactor evidence="1">
        <name>[4Fe-4S] cluster</name>
        <dbReference type="ChEBI" id="CHEBI:49883"/>
    </cofactor>
</comment>
<dbReference type="Gene3D" id="3.90.320.10">
    <property type="match status" value="1"/>
</dbReference>
<evidence type="ECO:0000313" key="27">
    <source>
        <dbReference type="EMBL" id="EFI91201.1"/>
    </source>
</evidence>
<evidence type="ECO:0000256" key="2">
    <source>
        <dbReference type="ARBA" id="ARBA00004123"/>
    </source>
</evidence>
<keyword evidence="13" id="KW-0378">Hydrolase</keyword>
<evidence type="ECO:0000256" key="13">
    <source>
        <dbReference type="ARBA" id="ARBA00022801"/>
    </source>
</evidence>
<dbReference type="RefSeq" id="XP_003026104.1">
    <property type="nucleotide sequence ID" value="XM_003026058.1"/>
</dbReference>
<dbReference type="KEGG" id="scm:SCHCO_02518018"/>
<dbReference type="GO" id="GO:0005737">
    <property type="term" value="C:cytoplasm"/>
    <property type="evidence" value="ECO:0007669"/>
    <property type="project" value="TreeGrafter"/>
</dbReference>
<evidence type="ECO:0000256" key="6">
    <source>
        <dbReference type="ARBA" id="ARBA00022485"/>
    </source>
</evidence>
<organism evidence="28">
    <name type="scientific">Schizophyllum commune (strain H4-8 / FGSC 9210)</name>
    <name type="common">Split gill fungus</name>
    <dbReference type="NCBI Taxonomy" id="578458"/>
    <lineage>
        <taxon>Eukaryota</taxon>
        <taxon>Fungi</taxon>
        <taxon>Dikarya</taxon>
        <taxon>Basidiomycota</taxon>
        <taxon>Agaricomycotina</taxon>
        <taxon>Agaricomycetes</taxon>
        <taxon>Agaricomycetidae</taxon>
        <taxon>Agaricales</taxon>
        <taxon>Schizophyllaceae</taxon>
        <taxon>Schizophyllum</taxon>
    </lineage>
</organism>
<keyword evidence="12" id="KW-0227">DNA damage</keyword>
<keyword evidence="17" id="KW-0411">Iron-sulfur</keyword>
<dbReference type="GO" id="GO:0005634">
    <property type="term" value="C:nucleus"/>
    <property type="evidence" value="ECO:0007669"/>
    <property type="project" value="UniProtKB-SubCell"/>
</dbReference>
<dbReference type="GO" id="GO:0005524">
    <property type="term" value="F:ATP binding"/>
    <property type="evidence" value="ECO:0007669"/>
    <property type="project" value="UniProtKB-KW"/>
</dbReference>
<proteinExistence type="inferred from homology"/>
<keyword evidence="7" id="KW-0235">DNA replication</keyword>
<dbReference type="EMBL" id="GL377319">
    <property type="protein sequence ID" value="EFI91201.1"/>
    <property type="molecule type" value="Genomic_DNA"/>
</dbReference>
<name>D8QM18_SCHCM</name>
<keyword evidence="28" id="KW-1185">Reference proteome</keyword>
<dbReference type="InParanoid" id="D8QM18"/>
<feature type="region of interest" description="Disordered" evidence="23">
    <location>
        <begin position="1123"/>
        <end position="1148"/>
    </location>
</feature>
<dbReference type="Proteomes" id="UP000007431">
    <property type="component" value="Unassembled WGS sequence"/>
</dbReference>
<keyword evidence="16" id="KW-0408">Iron</keyword>